<keyword evidence="3" id="KW-1185">Reference proteome</keyword>
<protein>
    <submittedName>
        <fullName evidence="2">Acetyltransferase</fullName>
    </submittedName>
</protein>
<gene>
    <name evidence="2" type="ORF">AN963_09580</name>
</gene>
<dbReference type="PROSITE" id="PS51186">
    <property type="entry name" value="GNAT"/>
    <property type="match status" value="1"/>
</dbReference>
<sequence length="169" mass="19429">MKTTVNGKEHTIEFKSITEQDKNELEEVKKLFLEYAQSLDIDLSFQDFDAEFKALPGKYGPPDGVLLVAVVDGQAAGCIALRKIGEGICEMKRLYVRDAYRGFRIGKSLITMIIEKASELKYEYMRLDTLSTMTKAQELYRSEGFYEIEPYVFNPIEGARFMELKIERI</sequence>
<dbReference type="EMBL" id="LJJB01000007">
    <property type="protein sequence ID" value="KQL49916.1"/>
    <property type="molecule type" value="Genomic_DNA"/>
</dbReference>
<accession>A0ABR5NEU2</accession>
<dbReference type="SUPFAM" id="SSF55729">
    <property type="entry name" value="Acyl-CoA N-acyltransferases (Nat)"/>
    <property type="match status" value="1"/>
</dbReference>
<proteinExistence type="predicted"/>
<reference evidence="2 3" key="1">
    <citation type="submission" date="2015-09" db="EMBL/GenBank/DDBJ databases">
        <title>Genome sequencing project for genomic taxonomy and phylogenomics of Bacillus-like bacteria.</title>
        <authorList>
            <person name="Liu B."/>
            <person name="Wang J."/>
            <person name="Zhu Y."/>
            <person name="Liu G."/>
            <person name="Chen Q."/>
            <person name="Chen Z."/>
            <person name="Lan J."/>
            <person name="Che J."/>
            <person name="Ge C."/>
            <person name="Shi H."/>
            <person name="Pan Z."/>
            <person name="Liu X."/>
        </authorList>
    </citation>
    <scope>NUCLEOTIDE SEQUENCE [LARGE SCALE GENOMIC DNA]</scope>
    <source>
        <strain evidence="2 3">DSM 8552</strain>
    </source>
</reference>
<organism evidence="2 3">
    <name type="scientific">Brevibacillus choshinensis</name>
    <dbReference type="NCBI Taxonomy" id="54911"/>
    <lineage>
        <taxon>Bacteria</taxon>
        <taxon>Bacillati</taxon>
        <taxon>Bacillota</taxon>
        <taxon>Bacilli</taxon>
        <taxon>Bacillales</taxon>
        <taxon>Paenibacillaceae</taxon>
        <taxon>Brevibacillus</taxon>
    </lineage>
</organism>
<dbReference type="InterPro" id="IPR016181">
    <property type="entry name" value="Acyl_CoA_acyltransferase"/>
</dbReference>
<dbReference type="InterPro" id="IPR000182">
    <property type="entry name" value="GNAT_dom"/>
</dbReference>
<dbReference type="Gene3D" id="3.40.630.30">
    <property type="match status" value="1"/>
</dbReference>
<feature type="domain" description="N-acetyltransferase" evidence="1">
    <location>
        <begin position="12"/>
        <end position="167"/>
    </location>
</feature>
<dbReference type="InterPro" id="IPR052777">
    <property type="entry name" value="Acetyltransferase_Enz"/>
</dbReference>
<dbReference type="Pfam" id="PF00583">
    <property type="entry name" value="Acetyltransf_1"/>
    <property type="match status" value="1"/>
</dbReference>
<evidence type="ECO:0000313" key="3">
    <source>
        <dbReference type="Proteomes" id="UP000051063"/>
    </source>
</evidence>
<evidence type="ECO:0000259" key="1">
    <source>
        <dbReference type="PROSITE" id="PS51186"/>
    </source>
</evidence>
<name>A0ABR5NEU2_BRECH</name>
<comment type="caution">
    <text evidence="2">The sequence shown here is derived from an EMBL/GenBank/DDBJ whole genome shotgun (WGS) entry which is preliminary data.</text>
</comment>
<dbReference type="Proteomes" id="UP000051063">
    <property type="component" value="Unassembled WGS sequence"/>
</dbReference>
<dbReference type="PANTHER" id="PTHR43305">
    <property type="entry name" value="FAMILY N-ACETYLTRANSFERASE, PUTATIVE (AFU_ORTHOLOGUE AFUA_2G01380)-RELATED"/>
    <property type="match status" value="1"/>
</dbReference>
<dbReference type="PANTHER" id="PTHR43305:SF1">
    <property type="entry name" value="FAMILY N-ACETYLTRANSFERASE, PUTATIVE (AFU_ORTHOLOGUE AFUA_2G01380)-RELATED"/>
    <property type="match status" value="1"/>
</dbReference>
<dbReference type="RefSeq" id="WP_055744242.1">
    <property type="nucleotide sequence ID" value="NZ_LJJB01000007.1"/>
</dbReference>
<dbReference type="CDD" id="cd04301">
    <property type="entry name" value="NAT_SF"/>
    <property type="match status" value="1"/>
</dbReference>
<evidence type="ECO:0000313" key="2">
    <source>
        <dbReference type="EMBL" id="KQL49916.1"/>
    </source>
</evidence>